<reference evidence="2 3" key="1">
    <citation type="submission" date="2021-03" db="EMBL/GenBank/DDBJ databases">
        <title>Actinomadura violae sp. nov., isolated from lichen in Thailand.</title>
        <authorList>
            <person name="Kanchanasin P."/>
            <person name="Saeng-In P."/>
            <person name="Phongsopitanun W."/>
            <person name="Yuki M."/>
            <person name="Kudo T."/>
            <person name="Ohkuma M."/>
            <person name="Tanasupawat S."/>
        </authorList>
    </citation>
    <scope>NUCLEOTIDE SEQUENCE [LARGE SCALE GENOMIC DNA]</scope>
    <source>
        <strain evidence="2 3">LCR2-06</strain>
    </source>
</reference>
<dbReference type="RefSeq" id="WP_208236585.1">
    <property type="nucleotide sequence ID" value="NZ_JAGEPF010000002.1"/>
</dbReference>
<feature type="region of interest" description="Disordered" evidence="1">
    <location>
        <begin position="378"/>
        <end position="402"/>
    </location>
</feature>
<comment type="caution">
    <text evidence="2">The sequence shown here is derived from an EMBL/GenBank/DDBJ whole genome shotgun (WGS) entry which is preliminary data.</text>
</comment>
<proteinExistence type="predicted"/>
<evidence type="ECO:0000313" key="2">
    <source>
        <dbReference type="EMBL" id="MBO2456552.1"/>
    </source>
</evidence>
<feature type="compositionally biased region" description="Low complexity" evidence="1">
    <location>
        <begin position="909"/>
        <end position="918"/>
    </location>
</feature>
<keyword evidence="3" id="KW-1185">Reference proteome</keyword>
<name>A0ABS3RII8_9ACTN</name>
<accession>A0ABS3RII8</accession>
<dbReference type="EMBL" id="JAGEPF010000002">
    <property type="protein sequence ID" value="MBO2456552.1"/>
    <property type="molecule type" value="Genomic_DNA"/>
</dbReference>
<protein>
    <recommendedName>
        <fullName evidence="4">ATP-binding protein</fullName>
    </recommendedName>
</protein>
<evidence type="ECO:0000256" key="1">
    <source>
        <dbReference type="SAM" id="MobiDB-lite"/>
    </source>
</evidence>
<feature type="region of interest" description="Disordered" evidence="1">
    <location>
        <begin position="856"/>
        <end position="1002"/>
    </location>
</feature>
<sequence>MTTATAPALDVDAVRAWLSYLGQAPGLLSICSTGNWAGRAFEDVEPATEYVRHLDAQGAEGIYARVTTLRERPTRRGGAELSHAFFGLWADLDIAGPGHKATPAPLPPDEDEARHVLAAAGLPEPSRLIHSGGGLYPWWLLTAPHILGDDRAAVEALSARWQEAIARGAAALGYHYGTGVGDLARVLRIAGTVNRKEGLARPCRMLPHTGPSYSLAELQQAAPDRAPAEPVRSMHAFVQPGSVWSQPGMDSGSPFDALADTATWSDLLIPHGWTLVGTERDGAELWKRPGGTSEYSARCGHNGVPVMVVHSTDAGLPAGPGNHLTKGRVFAHLNHRGNESAAASDLRAAASGDPAAGPARALPGHVLAAIAQRCRLTPWTPPRAAAPAPGGDDEDEQAGPAKTAAARLVDLAEANYRVFLGQDGEPYAAELDGSSIVRPLRGRAGLRQQLSLDAFTQTGKPPSTSALSDALNVLEAKATVAPPEVVHLRVARAGNRLVIDMGTQDGRLIECGPDGWKITTSAPVLFRRTALTGAMPEPLPNGTLDAFRSGLNADEENFRLIVGWMLHTLIPDEPHPVLGLVGEQGTAKTTGAKHIVGIIDPSPAPTRSAPKDAEDWAVTASGSWVVPLDNISSIPPWFSDALCKAVTGDAMTRRALYTNSDLAVLAFLRPVLMTSIEAGALRGDLAERMLPIELQRINPAQRRPESDVRAAYEAALPGTLGALLNLLCNVLAALPDVQATNLPRMADFTRFLIALDKVTGWTTREDYEDTFTDLADNVIDGDPFATAIRDRVHKWGASDGTAKDLLAWAEKPLDVWQAVDTRAPKGWPRTPRGAAGALARVTPALIAAGITVDRYKTSDAKRERRISIRRAHMPPSSDGRTVTPDGSDGTDFQPSEPHPHSDQGKRATSDGSDGSDGSPPLLNSKRRGEQARGPGSKGVGTQPSEPSEPSAGLSDQREDPGRLPGRSRTVGRCTGCGEPMTLITPGQVCHPNADCESRAHGR</sequence>
<dbReference type="InterPro" id="IPR027417">
    <property type="entry name" value="P-loop_NTPase"/>
</dbReference>
<feature type="compositionally biased region" description="Basic and acidic residues" evidence="1">
    <location>
        <begin position="897"/>
        <end position="908"/>
    </location>
</feature>
<evidence type="ECO:0008006" key="4">
    <source>
        <dbReference type="Google" id="ProtNLM"/>
    </source>
</evidence>
<feature type="compositionally biased region" description="Basic and acidic residues" evidence="1">
    <location>
        <begin position="993"/>
        <end position="1002"/>
    </location>
</feature>
<feature type="compositionally biased region" description="Basic and acidic residues" evidence="1">
    <location>
        <begin position="856"/>
        <end position="866"/>
    </location>
</feature>
<gene>
    <name evidence="2" type="ORF">J4709_02970</name>
</gene>
<organism evidence="2 3">
    <name type="scientific">Actinomadura violacea</name>
    <dbReference type="NCBI Taxonomy" id="2819934"/>
    <lineage>
        <taxon>Bacteria</taxon>
        <taxon>Bacillati</taxon>
        <taxon>Actinomycetota</taxon>
        <taxon>Actinomycetes</taxon>
        <taxon>Streptosporangiales</taxon>
        <taxon>Thermomonosporaceae</taxon>
        <taxon>Actinomadura</taxon>
    </lineage>
</organism>
<dbReference type="Proteomes" id="UP000680206">
    <property type="component" value="Unassembled WGS sequence"/>
</dbReference>
<evidence type="ECO:0000313" key="3">
    <source>
        <dbReference type="Proteomes" id="UP000680206"/>
    </source>
</evidence>
<dbReference type="SUPFAM" id="SSF52540">
    <property type="entry name" value="P-loop containing nucleoside triphosphate hydrolases"/>
    <property type="match status" value="1"/>
</dbReference>